<keyword evidence="3" id="KW-0731">Sigma factor</keyword>
<accession>A0AA37UW60</accession>
<name>A0AA37UW60_9MICO</name>
<dbReference type="AlphaFoldDB" id="A0AA37UW60"/>
<dbReference type="Gene3D" id="1.10.1740.10">
    <property type="match status" value="1"/>
</dbReference>
<dbReference type="SUPFAM" id="SSF88659">
    <property type="entry name" value="Sigma3 and sigma4 domains of RNA polymerase sigma factors"/>
    <property type="match status" value="1"/>
</dbReference>
<feature type="domain" description="RNA polymerase sigma-70 region 2" evidence="8">
    <location>
        <begin position="24"/>
        <end position="91"/>
    </location>
</feature>
<protein>
    <recommendedName>
        <fullName evidence="12">Sigma-70 family RNA polymerase sigma factor</fullName>
    </recommendedName>
</protein>
<dbReference type="InterPro" id="IPR013324">
    <property type="entry name" value="RNA_pol_sigma_r3/r4-like"/>
</dbReference>
<dbReference type="Pfam" id="PF08281">
    <property type="entry name" value="Sigma70_r4_2"/>
    <property type="match status" value="1"/>
</dbReference>
<dbReference type="GO" id="GO:0016987">
    <property type="term" value="F:sigma factor activity"/>
    <property type="evidence" value="ECO:0007669"/>
    <property type="project" value="UniProtKB-KW"/>
</dbReference>
<comment type="similarity">
    <text evidence="1">Belongs to the sigma-70 factor family. ECF subfamily.</text>
</comment>
<keyword evidence="5" id="KW-0804">Transcription</keyword>
<evidence type="ECO:0000259" key="8">
    <source>
        <dbReference type="Pfam" id="PF04542"/>
    </source>
</evidence>
<evidence type="ECO:0000256" key="4">
    <source>
        <dbReference type="ARBA" id="ARBA00023125"/>
    </source>
</evidence>
<dbReference type="InterPro" id="IPR036388">
    <property type="entry name" value="WH-like_DNA-bd_sf"/>
</dbReference>
<feature type="compositionally biased region" description="Pro residues" evidence="6">
    <location>
        <begin position="1"/>
        <end position="14"/>
    </location>
</feature>
<dbReference type="InterPro" id="IPR007627">
    <property type="entry name" value="RNA_pol_sigma70_r2"/>
</dbReference>
<dbReference type="InterPro" id="IPR039425">
    <property type="entry name" value="RNA_pol_sigma-70-like"/>
</dbReference>
<dbReference type="RefSeq" id="WP_284248542.1">
    <property type="nucleotide sequence ID" value="NZ_BSUM01000001.1"/>
</dbReference>
<evidence type="ECO:0000256" key="2">
    <source>
        <dbReference type="ARBA" id="ARBA00023015"/>
    </source>
</evidence>
<dbReference type="GO" id="GO:0006352">
    <property type="term" value="P:DNA-templated transcription initiation"/>
    <property type="evidence" value="ECO:0007669"/>
    <property type="project" value="InterPro"/>
</dbReference>
<feature type="transmembrane region" description="Helical" evidence="7">
    <location>
        <begin position="236"/>
        <end position="259"/>
    </location>
</feature>
<dbReference type="SUPFAM" id="SSF88946">
    <property type="entry name" value="Sigma2 domain of RNA polymerase sigma factors"/>
    <property type="match status" value="1"/>
</dbReference>
<reference evidence="10" key="2">
    <citation type="submission" date="2023-02" db="EMBL/GenBank/DDBJ databases">
        <authorList>
            <person name="Sun Q."/>
            <person name="Mori K."/>
        </authorList>
    </citation>
    <scope>NUCLEOTIDE SEQUENCE</scope>
    <source>
        <strain evidence="10">NBRC 112290</strain>
    </source>
</reference>
<evidence type="ECO:0000313" key="10">
    <source>
        <dbReference type="EMBL" id="GMA30097.1"/>
    </source>
</evidence>
<evidence type="ECO:0008006" key="12">
    <source>
        <dbReference type="Google" id="ProtNLM"/>
    </source>
</evidence>
<feature type="region of interest" description="Disordered" evidence="6">
    <location>
        <begin position="1"/>
        <end position="21"/>
    </location>
</feature>
<dbReference type="PANTHER" id="PTHR43133:SF8">
    <property type="entry name" value="RNA POLYMERASE SIGMA FACTOR HI_1459-RELATED"/>
    <property type="match status" value="1"/>
</dbReference>
<feature type="domain" description="RNA polymerase sigma factor 70 region 4 type 2" evidence="9">
    <location>
        <begin position="115"/>
        <end position="165"/>
    </location>
</feature>
<dbReference type="NCBIfam" id="TIGR02937">
    <property type="entry name" value="sigma70-ECF"/>
    <property type="match status" value="1"/>
</dbReference>
<comment type="caution">
    <text evidence="10">The sequence shown here is derived from an EMBL/GenBank/DDBJ whole genome shotgun (WGS) entry which is preliminary data.</text>
</comment>
<dbReference type="InterPro" id="IPR014284">
    <property type="entry name" value="RNA_pol_sigma-70_dom"/>
</dbReference>
<evidence type="ECO:0000259" key="9">
    <source>
        <dbReference type="Pfam" id="PF08281"/>
    </source>
</evidence>
<keyword evidence="4" id="KW-0238">DNA-binding</keyword>
<dbReference type="InterPro" id="IPR013325">
    <property type="entry name" value="RNA_pol_sigma_r2"/>
</dbReference>
<feature type="region of interest" description="Disordered" evidence="6">
    <location>
        <begin position="266"/>
        <end position="285"/>
    </location>
</feature>
<keyword evidence="7" id="KW-0812">Transmembrane</keyword>
<evidence type="ECO:0000256" key="1">
    <source>
        <dbReference type="ARBA" id="ARBA00010641"/>
    </source>
</evidence>
<keyword evidence="7" id="KW-0472">Membrane</keyword>
<dbReference type="PANTHER" id="PTHR43133">
    <property type="entry name" value="RNA POLYMERASE ECF-TYPE SIGMA FACTO"/>
    <property type="match status" value="1"/>
</dbReference>
<organism evidence="10 11">
    <name type="scientific">Litorihabitans aurantiacus</name>
    <dbReference type="NCBI Taxonomy" id="1930061"/>
    <lineage>
        <taxon>Bacteria</taxon>
        <taxon>Bacillati</taxon>
        <taxon>Actinomycetota</taxon>
        <taxon>Actinomycetes</taxon>
        <taxon>Micrococcales</taxon>
        <taxon>Beutenbergiaceae</taxon>
        <taxon>Litorihabitans</taxon>
    </lineage>
</organism>
<evidence type="ECO:0000256" key="6">
    <source>
        <dbReference type="SAM" id="MobiDB-lite"/>
    </source>
</evidence>
<reference evidence="10" key="1">
    <citation type="journal article" date="2014" name="Int. J. Syst. Evol. Microbiol.">
        <title>Complete genome sequence of Corynebacterium casei LMG S-19264T (=DSM 44701T), isolated from a smear-ripened cheese.</title>
        <authorList>
            <consortium name="US DOE Joint Genome Institute (JGI-PGF)"/>
            <person name="Walter F."/>
            <person name="Albersmeier A."/>
            <person name="Kalinowski J."/>
            <person name="Ruckert C."/>
        </authorList>
    </citation>
    <scope>NUCLEOTIDE SEQUENCE</scope>
    <source>
        <strain evidence="10">NBRC 112290</strain>
    </source>
</reference>
<gene>
    <name evidence="10" type="ORF">GCM10025875_00890</name>
</gene>
<evidence type="ECO:0000313" key="11">
    <source>
        <dbReference type="Proteomes" id="UP001157161"/>
    </source>
</evidence>
<evidence type="ECO:0000256" key="3">
    <source>
        <dbReference type="ARBA" id="ARBA00023082"/>
    </source>
</evidence>
<dbReference type="GO" id="GO:0003677">
    <property type="term" value="F:DNA binding"/>
    <property type="evidence" value="ECO:0007669"/>
    <property type="project" value="UniProtKB-KW"/>
</dbReference>
<sequence>MSTPPAPSSPPSGAPAPAVDLDRYRTLRRRGTAIARSFRLAEADVEDVVQDALVRMLRVPTDGDGAPRRYESYFDSTVRHLCIDLLRKRGRETELPEPDEMPGQSRSERHEQRILVRQVLAAMPASARSILVKSHIEGRSLSEISGELGISSNACSAMLYRARRAFRDRYVRSHVLPTDDERCAAVRALMVDTALSTSSEHEVVVRNHRRSCEDCESQYAFLLTARSAAASALAPGALAALTAGGFLAFLGIGGVVATARRRVGSSRVRPRWRPSRSWPSPPRSP</sequence>
<keyword evidence="2" id="KW-0805">Transcription regulation</keyword>
<dbReference type="Pfam" id="PF04542">
    <property type="entry name" value="Sigma70_r2"/>
    <property type="match status" value="1"/>
</dbReference>
<keyword evidence="7" id="KW-1133">Transmembrane helix</keyword>
<evidence type="ECO:0000256" key="5">
    <source>
        <dbReference type="ARBA" id="ARBA00023163"/>
    </source>
</evidence>
<dbReference type="InterPro" id="IPR013249">
    <property type="entry name" value="RNA_pol_sigma70_r4_t2"/>
</dbReference>
<dbReference type="EMBL" id="BSUM01000001">
    <property type="protein sequence ID" value="GMA30097.1"/>
    <property type="molecule type" value="Genomic_DNA"/>
</dbReference>
<proteinExistence type="inferred from homology"/>
<evidence type="ECO:0000256" key="7">
    <source>
        <dbReference type="SAM" id="Phobius"/>
    </source>
</evidence>
<dbReference type="Proteomes" id="UP001157161">
    <property type="component" value="Unassembled WGS sequence"/>
</dbReference>
<dbReference type="Gene3D" id="1.10.10.10">
    <property type="entry name" value="Winged helix-like DNA-binding domain superfamily/Winged helix DNA-binding domain"/>
    <property type="match status" value="1"/>
</dbReference>
<keyword evidence="11" id="KW-1185">Reference proteome</keyword>